<feature type="region of interest" description="Disordered" evidence="1">
    <location>
        <begin position="206"/>
        <end position="228"/>
    </location>
</feature>
<dbReference type="AlphaFoldDB" id="A0AAJ0H0P0"/>
<sequence>MVPRTIILCAAQEQTCKVQASALPVFGEQVAAPVQAKAAGKSLVQPTCEDIGQSSTCSSHDQTNLSTVAQPADSSINCQELSDISINAIQERSIDGDNTVLRQTTPRKLQDQTNEGGDSRRRGVSNSEFSAGTTDSDDDPFKYDRGSFSVYLQPSREREPQSATLCHVSSTNPFLNRLHSHQTPTVKYDWDNEDGPSEVKITVRSPPAAAESPGQPAIGLSGISERPGTERRRQDIQTFMSDAADWETVVTSDQFDSNRALASSTGLSGSHPVKITGSSIADYSDTSSFYAPSFNESSPTERILQPPDEAHTFNARNRPTLDENRHPVFLPKPRIHRVNGYLQDAGRIFPDQSASSSGNSARSALVEKLSASIRSRSASRRMRRQSQYLNTEGWPNSNFESLDSLSSTNTSHQSVASVGPESPTLFSFPLISLEEAARREALRKEAENRDSLTATSGARTRKNSSMDASRTTQRTAPLTPHITKPVPAHARNPSALRYMHNARPSQERGVIRHSRGVSDVPSHRSGNQMVTPQSALSRSFRVPLEPGERSSHAFLGPPSVFASPRLVARDQRHLTRGTSVAATADLREIISFETGHPFGVTSEDAYLSWEARRRRQAYYYFMCMLCIFPFIAPLVYRGTFDAALSWYTRGETGQLSQRQRRNVLIVGCCFSAVWLVVVAVFVTVVVNNSKQHHNGV</sequence>
<feature type="compositionally biased region" description="Polar residues" evidence="1">
    <location>
        <begin position="524"/>
        <end position="537"/>
    </location>
</feature>
<protein>
    <submittedName>
        <fullName evidence="3">Uncharacterized protein</fullName>
    </submittedName>
</protein>
<feature type="region of interest" description="Disordered" evidence="1">
    <location>
        <begin position="442"/>
        <end position="491"/>
    </location>
</feature>
<proteinExistence type="predicted"/>
<reference evidence="3" key="2">
    <citation type="submission" date="2023-06" db="EMBL/GenBank/DDBJ databases">
        <authorList>
            <consortium name="Lawrence Berkeley National Laboratory"/>
            <person name="Mondo S.J."/>
            <person name="Hensen N."/>
            <person name="Bonometti L."/>
            <person name="Westerberg I."/>
            <person name="Brannstrom I.O."/>
            <person name="Guillou S."/>
            <person name="Cros-Aarteil S."/>
            <person name="Calhoun S."/>
            <person name="Haridas S."/>
            <person name="Kuo A."/>
            <person name="Pangilinan J."/>
            <person name="Riley R."/>
            <person name="Labutti K."/>
            <person name="Andreopoulos B."/>
            <person name="Lipzen A."/>
            <person name="Chen C."/>
            <person name="Yanf M."/>
            <person name="Daum C."/>
            <person name="Ng V."/>
            <person name="Clum A."/>
            <person name="Steindorff A."/>
            <person name="Ohm R."/>
            <person name="Martin F."/>
            <person name="Silar P."/>
            <person name="Natvig D."/>
            <person name="Lalanne C."/>
            <person name="Gautier V."/>
            <person name="Ament-Velasquez S.L."/>
            <person name="Kruys A."/>
            <person name="Hutchinson M.I."/>
            <person name="Powell A.J."/>
            <person name="Barry K."/>
            <person name="Miller A.N."/>
            <person name="Grigoriev I.V."/>
            <person name="Debuchy R."/>
            <person name="Gladieux P."/>
            <person name="Thoren M.H."/>
            <person name="Johannesson H."/>
        </authorList>
    </citation>
    <scope>NUCLEOTIDE SEQUENCE</scope>
    <source>
        <strain evidence="3">CBS 333.67</strain>
    </source>
</reference>
<keyword evidence="2" id="KW-0472">Membrane</keyword>
<evidence type="ECO:0000256" key="2">
    <source>
        <dbReference type="SAM" id="Phobius"/>
    </source>
</evidence>
<feature type="region of interest" description="Disordered" evidence="1">
    <location>
        <begin position="97"/>
        <end position="145"/>
    </location>
</feature>
<dbReference type="RefSeq" id="XP_062725453.1">
    <property type="nucleotide sequence ID" value="XM_062867576.1"/>
</dbReference>
<feature type="compositionally biased region" description="Polar residues" evidence="1">
    <location>
        <begin position="451"/>
        <end position="476"/>
    </location>
</feature>
<comment type="caution">
    <text evidence="3">The sequence shown here is derived from an EMBL/GenBank/DDBJ whole genome shotgun (WGS) entry which is preliminary data.</text>
</comment>
<gene>
    <name evidence="3" type="ORF">B0T15DRAFT_506420</name>
</gene>
<feature type="compositionally biased region" description="Polar residues" evidence="1">
    <location>
        <begin position="388"/>
        <end position="397"/>
    </location>
</feature>
<feature type="compositionally biased region" description="Polar residues" evidence="1">
    <location>
        <begin position="124"/>
        <end position="134"/>
    </location>
</feature>
<keyword evidence="2" id="KW-1133">Transmembrane helix</keyword>
<keyword evidence="4" id="KW-1185">Reference proteome</keyword>
<evidence type="ECO:0000313" key="4">
    <source>
        <dbReference type="Proteomes" id="UP001273166"/>
    </source>
</evidence>
<feature type="transmembrane region" description="Helical" evidence="2">
    <location>
        <begin position="663"/>
        <end position="686"/>
    </location>
</feature>
<reference evidence="3" key="1">
    <citation type="journal article" date="2023" name="Mol. Phylogenet. Evol.">
        <title>Genome-scale phylogeny and comparative genomics of the fungal order Sordariales.</title>
        <authorList>
            <person name="Hensen N."/>
            <person name="Bonometti L."/>
            <person name="Westerberg I."/>
            <person name="Brannstrom I.O."/>
            <person name="Guillou S."/>
            <person name="Cros-Aarteil S."/>
            <person name="Calhoun S."/>
            <person name="Haridas S."/>
            <person name="Kuo A."/>
            <person name="Mondo S."/>
            <person name="Pangilinan J."/>
            <person name="Riley R."/>
            <person name="LaButti K."/>
            <person name="Andreopoulos B."/>
            <person name="Lipzen A."/>
            <person name="Chen C."/>
            <person name="Yan M."/>
            <person name="Daum C."/>
            <person name="Ng V."/>
            <person name="Clum A."/>
            <person name="Steindorff A."/>
            <person name="Ohm R.A."/>
            <person name="Martin F."/>
            <person name="Silar P."/>
            <person name="Natvig D.O."/>
            <person name="Lalanne C."/>
            <person name="Gautier V."/>
            <person name="Ament-Velasquez S.L."/>
            <person name="Kruys A."/>
            <person name="Hutchinson M.I."/>
            <person name="Powell A.J."/>
            <person name="Barry K."/>
            <person name="Miller A.N."/>
            <person name="Grigoriev I.V."/>
            <person name="Debuchy R."/>
            <person name="Gladieux P."/>
            <person name="Hiltunen Thoren M."/>
            <person name="Johannesson H."/>
        </authorList>
    </citation>
    <scope>NUCLEOTIDE SEQUENCE</scope>
    <source>
        <strain evidence="3">CBS 333.67</strain>
    </source>
</reference>
<evidence type="ECO:0000256" key="1">
    <source>
        <dbReference type="SAM" id="MobiDB-lite"/>
    </source>
</evidence>
<feature type="region of interest" description="Disordered" evidence="1">
    <location>
        <begin position="372"/>
        <end position="397"/>
    </location>
</feature>
<dbReference type="Proteomes" id="UP001273166">
    <property type="component" value="Unassembled WGS sequence"/>
</dbReference>
<dbReference type="EMBL" id="JAUDZG010000001">
    <property type="protein sequence ID" value="KAK3309673.1"/>
    <property type="molecule type" value="Genomic_DNA"/>
</dbReference>
<name>A0AAJ0H0P0_9PEZI</name>
<accession>A0AAJ0H0P0</accession>
<keyword evidence="2" id="KW-0812">Transmembrane</keyword>
<feature type="compositionally biased region" description="Polar residues" evidence="1">
    <location>
        <begin position="100"/>
        <end position="116"/>
    </location>
</feature>
<feature type="transmembrane region" description="Helical" evidence="2">
    <location>
        <begin position="617"/>
        <end position="636"/>
    </location>
</feature>
<evidence type="ECO:0000313" key="3">
    <source>
        <dbReference type="EMBL" id="KAK3309673.1"/>
    </source>
</evidence>
<feature type="region of interest" description="Disordered" evidence="1">
    <location>
        <begin position="504"/>
        <end position="538"/>
    </location>
</feature>
<dbReference type="GeneID" id="87886405"/>
<organism evidence="3 4">
    <name type="scientific">Chaetomium strumarium</name>
    <dbReference type="NCBI Taxonomy" id="1170767"/>
    <lineage>
        <taxon>Eukaryota</taxon>
        <taxon>Fungi</taxon>
        <taxon>Dikarya</taxon>
        <taxon>Ascomycota</taxon>
        <taxon>Pezizomycotina</taxon>
        <taxon>Sordariomycetes</taxon>
        <taxon>Sordariomycetidae</taxon>
        <taxon>Sordariales</taxon>
        <taxon>Chaetomiaceae</taxon>
        <taxon>Chaetomium</taxon>
    </lineage>
</organism>